<dbReference type="GO" id="GO:0005615">
    <property type="term" value="C:extracellular space"/>
    <property type="evidence" value="ECO:0007669"/>
    <property type="project" value="TreeGrafter"/>
</dbReference>
<comment type="caution">
    <text evidence="4">The sequence shown here is derived from an EMBL/GenBank/DDBJ whole genome shotgun (WGS) entry which is preliminary data.</text>
</comment>
<keyword evidence="2" id="KW-0106">Calcium</keyword>
<accession>A0A8S4BVI3</accession>
<gene>
    <name evidence="4" type="ORF">MMEN_LOCUS19592</name>
</gene>
<dbReference type="PANTHER" id="PTHR11639:SF126">
    <property type="entry name" value="S100 CALCIUM-BINDING PROTEIN W"/>
    <property type="match status" value="1"/>
</dbReference>
<dbReference type="SMART" id="SM00054">
    <property type="entry name" value="EFh"/>
    <property type="match status" value="2"/>
</dbReference>
<dbReference type="OrthoDB" id="26525at2759"/>
<sequence>MPSNKSLSSARSMARMEQAIQNVVDLFSEYADGDGKLNREELEKLVEKEIQNPELKAKLSAGDLDEAMGRMDRNRDGEIDFKEFMKCLSFVALRCYCKKMGKGH</sequence>
<evidence type="ECO:0000256" key="1">
    <source>
        <dbReference type="ARBA" id="ARBA00022723"/>
    </source>
</evidence>
<evidence type="ECO:0000313" key="4">
    <source>
        <dbReference type="EMBL" id="CAG6015378.1"/>
    </source>
</evidence>
<dbReference type="InterPro" id="IPR013787">
    <property type="entry name" value="S100_Ca-bd_sub"/>
</dbReference>
<dbReference type="Proteomes" id="UP000677803">
    <property type="component" value="Unassembled WGS sequence"/>
</dbReference>
<dbReference type="GO" id="GO:0048306">
    <property type="term" value="F:calcium-dependent protein binding"/>
    <property type="evidence" value="ECO:0007669"/>
    <property type="project" value="TreeGrafter"/>
</dbReference>
<dbReference type="InterPro" id="IPR018247">
    <property type="entry name" value="EF_Hand_1_Ca_BS"/>
</dbReference>
<dbReference type="Pfam" id="PF13499">
    <property type="entry name" value="EF-hand_7"/>
    <property type="match status" value="1"/>
</dbReference>
<dbReference type="PROSITE" id="PS50222">
    <property type="entry name" value="EF_HAND_2"/>
    <property type="match status" value="1"/>
</dbReference>
<dbReference type="PROSITE" id="PS00018">
    <property type="entry name" value="EF_HAND_1"/>
    <property type="match status" value="1"/>
</dbReference>
<dbReference type="EMBL" id="CAJRST010038888">
    <property type="protein sequence ID" value="CAG6015378.1"/>
    <property type="molecule type" value="Genomic_DNA"/>
</dbReference>
<name>A0A8S4BVI3_9TELE</name>
<dbReference type="AlphaFoldDB" id="A0A8S4BVI3"/>
<protein>
    <submittedName>
        <fullName evidence="4">(Atlantic silverside) hypothetical protein</fullName>
    </submittedName>
</protein>
<dbReference type="SUPFAM" id="SSF47473">
    <property type="entry name" value="EF-hand"/>
    <property type="match status" value="1"/>
</dbReference>
<keyword evidence="1" id="KW-0479">Metal-binding</keyword>
<reference evidence="4" key="1">
    <citation type="submission" date="2021-05" db="EMBL/GenBank/DDBJ databases">
        <authorList>
            <person name="Tigano A."/>
        </authorList>
    </citation>
    <scope>NUCLEOTIDE SEQUENCE</scope>
</reference>
<dbReference type="PANTHER" id="PTHR11639">
    <property type="entry name" value="S100 CALCIUM-BINDING PROTEIN"/>
    <property type="match status" value="1"/>
</dbReference>
<keyword evidence="5" id="KW-1185">Reference proteome</keyword>
<dbReference type="GO" id="GO:0005509">
    <property type="term" value="F:calcium ion binding"/>
    <property type="evidence" value="ECO:0007669"/>
    <property type="project" value="InterPro"/>
</dbReference>
<evidence type="ECO:0000259" key="3">
    <source>
        <dbReference type="PROSITE" id="PS50222"/>
    </source>
</evidence>
<dbReference type="InterPro" id="IPR011992">
    <property type="entry name" value="EF-hand-dom_pair"/>
</dbReference>
<dbReference type="Gene3D" id="1.10.238.10">
    <property type="entry name" value="EF-hand"/>
    <property type="match status" value="1"/>
</dbReference>
<dbReference type="SMART" id="SM01394">
    <property type="entry name" value="S_100"/>
    <property type="match status" value="1"/>
</dbReference>
<dbReference type="InterPro" id="IPR002048">
    <property type="entry name" value="EF_hand_dom"/>
</dbReference>
<evidence type="ECO:0000256" key="2">
    <source>
        <dbReference type="ARBA" id="ARBA00022837"/>
    </source>
</evidence>
<dbReference type="GO" id="GO:0048471">
    <property type="term" value="C:perinuclear region of cytoplasm"/>
    <property type="evidence" value="ECO:0007669"/>
    <property type="project" value="TreeGrafter"/>
</dbReference>
<evidence type="ECO:0000313" key="5">
    <source>
        <dbReference type="Proteomes" id="UP000677803"/>
    </source>
</evidence>
<proteinExistence type="predicted"/>
<feature type="domain" description="EF-hand" evidence="3">
    <location>
        <begin position="59"/>
        <end position="94"/>
    </location>
</feature>
<organism evidence="4 5">
    <name type="scientific">Menidia menidia</name>
    <name type="common">Atlantic silverside</name>
    <dbReference type="NCBI Taxonomy" id="238744"/>
    <lineage>
        <taxon>Eukaryota</taxon>
        <taxon>Metazoa</taxon>
        <taxon>Chordata</taxon>
        <taxon>Craniata</taxon>
        <taxon>Vertebrata</taxon>
        <taxon>Euteleostomi</taxon>
        <taxon>Actinopterygii</taxon>
        <taxon>Neopterygii</taxon>
        <taxon>Teleostei</taxon>
        <taxon>Neoteleostei</taxon>
        <taxon>Acanthomorphata</taxon>
        <taxon>Ovalentaria</taxon>
        <taxon>Atherinomorphae</taxon>
        <taxon>Atheriniformes</taxon>
        <taxon>Atherinopsidae</taxon>
        <taxon>Menidiinae</taxon>
        <taxon>Menidia</taxon>
    </lineage>
</organism>